<reference evidence="1" key="1">
    <citation type="submission" date="2016-03" db="EMBL/GenBank/DDBJ databases">
        <authorList>
            <person name="Ploux O."/>
        </authorList>
    </citation>
    <scope>NUCLEOTIDE SEQUENCE</scope>
    <source>
        <strain evidence="1">UC10</strain>
    </source>
</reference>
<sequence length="304" mass="34218">MDGGTPPCTASTTLSLMQRVFIGSESVTAGEVTKYQLRAHYQRVFPDVYASCAEESPLSVEDLALAAFLWSRRRAVVTGVAASALHGAKWVDAQKTPIELNYPNNKSPQGIVTRDEMLLDDEVQTLHGLPVTTLPRTVFDLARRGTMPEAVARLDALANATHFTKKDDVLDLLPRHRRLSGAPRVPKVLDLVDAGAQSPRETWLRLLLIDAGFPRPRTQIPVLGPGDCRPRYYLDMGWEDMMIAVEYDGEHHRTSRDTYTNDITRSDYLHDLGWRMIRVVAGMRRSAIIEKTWRAWLLRQNSAR</sequence>
<proteinExistence type="predicted"/>
<organism evidence="1">
    <name type="scientific">uncultured Mycobacterium sp</name>
    <dbReference type="NCBI Taxonomy" id="171292"/>
    <lineage>
        <taxon>Bacteria</taxon>
        <taxon>Bacillati</taxon>
        <taxon>Actinomycetota</taxon>
        <taxon>Actinomycetes</taxon>
        <taxon>Mycobacteriales</taxon>
        <taxon>Mycobacteriaceae</taxon>
        <taxon>Mycobacterium</taxon>
        <taxon>environmental samples</taxon>
    </lineage>
</organism>
<dbReference type="InterPro" id="IPR011335">
    <property type="entry name" value="Restrct_endonuc-II-like"/>
</dbReference>
<gene>
    <name evidence="1" type="ORF">MHPYR_270009</name>
</gene>
<dbReference type="EMBL" id="FLQS01000020">
    <property type="protein sequence ID" value="SBS75738.1"/>
    <property type="molecule type" value="Genomic_DNA"/>
</dbReference>
<dbReference type="SUPFAM" id="SSF52980">
    <property type="entry name" value="Restriction endonuclease-like"/>
    <property type="match status" value="1"/>
</dbReference>
<protein>
    <recommendedName>
        <fullName evidence="2">DUF559 domain-containing protein</fullName>
    </recommendedName>
</protein>
<evidence type="ECO:0000313" key="1">
    <source>
        <dbReference type="EMBL" id="SBS75738.1"/>
    </source>
</evidence>
<name>A0A1Y5PIK8_9MYCO</name>
<dbReference type="AlphaFoldDB" id="A0A1Y5PIK8"/>
<dbReference type="Gene3D" id="3.40.960.10">
    <property type="entry name" value="VSR Endonuclease"/>
    <property type="match status" value="1"/>
</dbReference>
<accession>A0A1Y5PIK8</accession>
<evidence type="ECO:0008006" key="2">
    <source>
        <dbReference type="Google" id="ProtNLM"/>
    </source>
</evidence>